<evidence type="ECO:0000256" key="1">
    <source>
        <dbReference type="SAM" id="MobiDB-lite"/>
    </source>
</evidence>
<organism evidence="2">
    <name type="scientific">marine metagenome</name>
    <dbReference type="NCBI Taxonomy" id="408172"/>
    <lineage>
        <taxon>unclassified sequences</taxon>
        <taxon>metagenomes</taxon>
        <taxon>ecological metagenomes</taxon>
    </lineage>
</organism>
<accession>A0A383AWB7</accession>
<evidence type="ECO:0000313" key="2">
    <source>
        <dbReference type="EMBL" id="SVE11475.1"/>
    </source>
</evidence>
<proteinExistence type="predicted"/>
<gene>
    <name evidence="2" type="ORF">METZ01_LOCUS464329</name>
</gene>
<name>A0A383AWB7_9ZZZZ</name>
<reference evidence="2" key="1">
    <citation type="submission" date="2018-05" db="EMBL/GenBank/DDBJ databases">
        <authorList>
            <person name="Lanie J.A."/>
            <person name="Ng W.-L."/>
            <person name="Kazmierczak K.M."/>
            <person name="Andrzejewski T.M."/>
            <person name="Davidsen T.M."/>
            <person name="Wayne K.J."/>
            <person name="Tettelin H."/>
            <person name="Glass J.I."/>
            <person name="Rusch D."/>
            <person name="Podicherti R."/>
            <person name="Tsui H.-C.T."/>
            <person name="Winkler M.E."/>
        </authorList>
    </citation>
    <scope>NUCLEOTIDE SEQUENCE</scope>
</reference>
<sequence>MNRKTITLLLAISLCLPVANAFGDGHEGGGDHPPMLVIMPPPDTEKPDGVEMTGDPEQDFGIVFDTFFGMMDQ</sequence>
<feature type="non-terminal residue" evidence="2">
    <location>
        <position position="73"/>
    </location>
</feature>
<dbReference type="AlphaFoldDB" id="A0A383AWB7"/>
<feature type="region of interest" description="Disordered" evidence="1">
    <location>
        <begin position="23"/>
        <end position="56"/>
    </location>
</feature>
<protein>
    <submittedName>
        <fullName evidence="2">Uncharacterized protein</fullName>
    </submittedName>
</protein>
<dbReference type="EMBL" id="UINC01195073">
    <property type="protein sequence ID" value="SVE11475.1"/>
    <property type="molecule type" value="Genomic_DNA"/>
</dbReference>